<dbReference type="PROSITE" id="PS50405">
    <property type="entry name" value="GST_CTER"/>
    <property type="match status" value="1"/>
</dbReference>
<accession>A0A8H7WHX3</accession>
<dbReference type="OrthoDB" id="249703at2759"/>
<comment type="caution">
    <text evidence="6">The sequence shown here is derived from an EMBL/GenBank/DDBJ whole genome shotgun (WGS) entry which is preliminary data.</text>
</comment>
<organism evidence="6 7">
    <name type="scientific">Cadophora malorum</name>
    <dbReference type="NCBI Taxonomy" id="108018"/>
    <lineage>
        <taxon>Eukaryota</taxon>
        <taxon>Fungi</taxon>
        <taxon>Dikarya</taxon>
        <taxon>Ascomycota</taxon>
        <taxon>Pezizomycotina</taxon>
        <taxon>Leotiomycetes</taxon>
        <taxon>Helotiales</taxon>
        <taxon>Ploettnerulaceae</taxon>
        <taxon>Cadophora</taxon>
    </lineage>
</organism>
<evidence type="ECO:0000259" key="5">
    <source>
        <dbReference type="PROSITE" id="PS50405"/>
    </source>
</evidence>
<feature type="domain" description="GST C-terminal" evidence="5">
    <location>
        <begin position="99"/>
        <end position="229"/>
    </location>
</feature>
<dbReference type="InterPro" id="IPR004045">
    <property type="entry name" value="Glutathione_S-Trfase_N"/>
</dbReference>
<dbReference type="InterPro" id="IPR036249">
    <property type="entry name" value="Thioredoxin-like_sf"/>
</dbReference>
<comment type="catalytic activity">
    <reaction evidence="3">
        <text>RX + glutathione = an S-substituted glutathione + a halide anion + H(+)</text>
        <dbReference type="Rhea" id="RHEA:16437"/>
        <dbReference type="ChEBI" id="CHEBI:15378"/>
        <dbReference type="ChEBI" id="CHEBI:16042"/>
        <dbReference type="ChEBI" id="CHEBI:17792"/>
        <dbReference type="ChEBI" id="CHEBI:57925"/>
        <dbReference type="ChEBI" id="CHEBI:90779"/>
        <dbReference type="EC" id="2.5.1.18"/>
    </reaction>
</comment>
<protein>
    <recommendedName>
        <fullName evidence="1">glutathione transferase</fullName>
        <ecNumber evidence="1">2.5.1.18</ecNumber>
    </recommendedName>
</protein>
<dbReference type="SUPFAM" id="SSF52833">
    <property type="entry name" value="Thioredoxin-like"/>
    <property type="match status" value="1"/>
</dbReference>
<dbReference type="SFLD" id="SFLDG00358">
    <property type="entry name" value="Main_(cytGST)"/>
    <property type="match status" value="1"/>
</dbReference>
<dbReference type="GO" id="GO:0006749">
    <property type="term" value="P:glutathione metabolic process"/>
    <property type="evidence" value="ECO:0007669"/>
    <property type="project" value="TreeGrafter"/>
</dbReference>
<dbReference type="SUPFAM" id="SSF47616">
    <property type="entry name" value="GST C-terminal domain-like"/>
    <property type="match status" value="1"/>
</dbReference>
<keyword evidence="7" id="KW-1185">Reference proteome</keyword>
<dbReference type="AlphaFoldDB" id="A0A8H7WHX3"/>
<proteinExistence type="predicted"/>
<keyword evidence="2" id="KW-0808">Transferase</keyword>
<dbReference type="GO" id="GO:0005737">
    <property type="term" value="C:cytoplasm"/>
    <property type="evidence" value="ECO:0007669"/>
    <property type="project" value="TreeGrafter"/>
</dbReference>
<name>A0A8H7WHX3_9HELO</name>
<evidence type="ECO:0000256" key="2">
    <source>
        <dbReference type="ARBA" id="ARBA00022679"/>
    </source>
</evidence>
<evidence type="ECO:0000313" key="6">
    <source>
        <dbReference type="EMBL" id="KAG4424998.1"/>
    </source>
</evidence>
<gene>
    <name evidence="6" type="ORF">IFR04_001768</name>
</gene>
<reference evidence="6" key="1">
    <citation type="submission" date="2021-02" db="EMBL/GenBank/DDBJ databases">
        <title>Genome sequence Cadophora malorum strain M34.</title>
        <authorList>
            <person name="Stefanovic E."/>
            <person name="Vu D."/>
            <person name="Scully C."/>
            <person name="Dijksterhuis J."/>
            <person name="Roader J."/>
            <person name="Houbraken J."/>
        </authorList>
    </citation>
    <scope>NUCLEOTIDE SEQUENCE</scope>
    <source>
        <strain evidence="6">M34</strain>
    </source>
</reference>
<sequence length="229" mass="25973">MERTLKLYTDPISPYSGVATLALLEKKVPYEPIHVSLKTHETKSAAHSERHPFGKIPVLETVDEQGGKMLLRESQAIARYIAEKYRAQGVSLLPPLNASSEVIGRFEEAACMERNYFTPNVWKYTSEKLIKEALGFGPPDPVELARYFKEIKKALTVLDKTLGTREYMAGPRYSLVDIYYAPWMKALFNDAGHKELLVEFPNVGDWWGKMCDRPQVQKVFELMGSGTIV</sequence>
<dbReference type="InterPro" id="IPR040079">
    <property type="entry name" value="Glutathione_S-Trfase"/>
</dbReference>
<feature type="domain" description="GST N-terminal" evidence="4">
    <location>
        <begin position="3"/>
        <end position="89"/>
    </location>
</feature>
<evidence type="ECO:0000256" key="1">
    <source>
        <dbReference type="ARBA" id="ARBA00012452"/>
    </source>
</evidence>
<dbReference type="SFLD" id="SFLDS00019">
    <property type="entry name" value="Glutathione_Transferase_(cytos"/>
    <property type="match status" value="1"/>
</dbReference>
<dbReference type="PANTHER" id="PTHR43900:SF3">
    <property type="entry name" value="GLUTATHIONE S-TRANSFERASE RHO"/>
    <property type="match status" value="1"/>
</dbReference>
<evidence type="ECO:0000313" key="7">
    <source>
        <dbReference type="Proteomes" id="UP000664132"/>
    </source>
</evidence>
<dbReference type="PANTHER" id="PTHR43900">
    <property type="entry name" value="GLUTATHIONE S-TRANSFERASE RHO"/>
    <property type="match status" value="1"/>
</dbReference>
<dbReference type="Gene3D" id="3.40.30.10">
    <property type="entry name" value="Glutaredoxin"/>
    <property type="match status" value="1"/>
</dbReference>
<dbReference type="Pfam" id="PF13417">
    <property type="entry name" value="GST_N_3"/>
    <property type="match status" value="1"/>
</dbReference>
<dbReference type="EMBL" id="JAFJYH010000014">
    <property type="protein sequence ID" value="KAG4424998.1"/>
    <property type="molecule type" value="Genomic_DNA"/>
</dbReference>
<evidence type="ECO:0000259" key="4">
    <source>
        <dbReference type="PROSITE" id="PS50404"/>
    </source>
</evidence>
<dbReference type="InterPro" id="IPR010987">
    <property type="entry name" value="Glutathione-S-Trfase_C-like"/>
</dbReference>
<dbReference type="PROSITE" id="PS50404">
    <property type="entry name" value="GST_NTER"/>
    <property type="match status" value="1"/>
</dbReference>
<dbReference type="InterPro" id="IPR004046">
    <property type="entry name" value="GST_C"/>
</dbReference>
<dbReference type="InterPro" id="IPR036282">
    <property type="entry name" value="Glutathione-S-Trfase_C_sf"/>
</dbReference>
<dbReference type="GO" id="GO:0004364">
    <property type="term" value="F:glutathione transferase activity"/>
    <property type="evidence" value="ECO:0007669"/>
    <property type="project" value="UniProtKB-EC"/>
</dbReference>
<dbReference type="Gene3D" id="1.20.1050.10">
    <property type="match status" value="1"/>
</dbReference>
<dbReference type="GO" id="GO:0043295">
    <property type="term" value="F:glutathione binding"/>
    <property type="evidence" value="ECO:0007669"/>
    <property type="project" value="TreeGrafter"/>
</dbReference>
<dbReference type="Pfam" id="PF00043">
    <property type="entry name" value="GST_C"/>
    <property type="match status" value="1"/>
</dbReference>
<dbReference type="Proteomes" id="UP000664132">
    <property type="component" value="Unassembled WGS sequence"/>
</dbReference>
<evidence type="ECO:0000256" key="3">
    <source>
        <dbReference type="ARBA" id="ARBA00047960"/>
    </source>
</evidence>
<dbReference type="EC" id="2.5.1.18" evidence="1"/>